<accession>A0ABN2LK13</accession>
<name>A0ABN2LK13_9MICO</name>
<gene>
    <name evidence="1" type="ORF">GCM10009768_19940</name>
</gene>
<dbReference type="RefSeq" id="WP_344031917.1">
    <property type="nucleotide sequence ID" value="NZ_BAAAOB010000002.1"/>
</dbReference>
<proteinExistence type="predicted"/>
<keyword evidence="2" id="KW-1185">Reference proteome</keyword>
<evidence type="ECO:0000313" key="2">
    <source>
        <dbReference type="Proteomes" id="UP001500851"/>
    </source>
</evidence>
<comment type="caution">
    <text evidence="1">The sequence shown here is derived from an EMBL/GenBank/DDBJ whole genome shotgun (WGS) entry which is preliminary data.</text>
</comment>
<evidence type="ECO:0000313" key="1">
    <source>
        <dbReference type="EMBL" id="GAA1790900.1"/>
    </source>
</evidence>
<protein>
    <submittedName>
        <fullName evidence="1">Uncharacterized protein</fullName>
    </submittedName>
</protein>
<dbReference type="Proteomes" id="UP001500851">
    <property type="component" value="Unassembled WGS sequence"/>
</dbReference>
<dbReference type="EMBL" id="BAAAOB010000002">
    <property type="protein sequence ID" value="GAA1790900.1"/>
    <property type="molecule type" value="Genomic_DNA"/>
</dbReference>
<reference evidence="1 2" key="1">
    <citation type="journal article" date="2019" name="Int. J. Syst. Evol. Microbiol.">
        <title>The Global Catalogue of Microorganisms (GCM) 10K type strain sequencing project: providing services to taxonomists for standard genome sequencing and annotation.</title>
        <authorList>
            <consortium name="The Broad Institute Genomics Platform"/>
            <consortium name="The Broad Institute Genome Sequencing Center for Infectious Disease"/>
            <person name="Wu L."/>
            <person name="Ma J."/>
        </authorList>
    </citation>
    <scope>NUCLEOTIDE SEQUENCE [LARGE SCALE GENOMIC DNA]</scope>
    <source>
        <strain evidence="1 2">JCM 14736</strain>
    </source>
</reference>
<organism evidence="1 2">
    <name type="scientific">Leucobacter iarius</name>
    <dbReference type="NCBI Taxonomy" id="333963"/>
    <lineage>
        <taxon>Bacteria</taxon>
        <taxon>Bacillati</taxon>
        <taxon>Actinomycetota</taxon>
        <taxon>Actinomycetes</taxon>
        <taxon>Micrococcales</taxon>
        <taxon>Microbacteriaceae</taxon>
        <taxon>Leucobacter</taxon>
    </lineage>
</organism>
<sequence length="124" mass="12909">MPTPRIDAADRLAERIAAILKAAPDTAKATATVHDSAVASAARHGVALVTPPALTFPTAEEWSADWEVHLIAGPTGAMTQAWQKLDAMLDALEHSTLPITRATPATYQPATGGALSAYTLIIPS</sequence>